<protein>
    <submittedName>
        <fullName evidence="2">Uncharacterized protein</fullName>
    </submittedName>
</protein>
<keyword evidence="3" id="KW-1185">Reference proteome</keyword>
<proteinExistence type="predicted"/>
<organism evidence="2 3">
    <name type="scientific">Exidia glandulosa HHB12029</name>
    <dbReference type="NCBI Taxonomy" id="1314781"/>
    <lineage>
        <taxon>Eukaryota</taxon>
        <taxon>Fungi</taxon>
        <taxon>Dikarya</taxon>
        <taxon>Basidiomycota</taxon>
        <taxon>Agaricomycotina</taxon>
        <taxon>Agaricomycetes</taxon>
        <taxon>Auriculariales</taxon>
        <taxon>Exidiaceae</taxon>
        <taxon>Exidia</taxon>
    </lineage>
</organism>
<keyword evidence="1" id="KW-0175">Coiled coil</keyword>
<sequence>MAANLSYESILDLDARLNLLVEQQDQLGQDVVAAEAAVHDANAQYQELAPAINELQLAERNLRSAETRLRTAQARVAGANALLATFGPDAEAMRWERLQGCRQRVEAVEADNLNVTAHIERLEYLRRTHVDVLSRTNTHRVLSSRDLLLRIFQFVEHHPWQEIAKSNETHPAETATRTDFPAQSFTCVSHWWRDTAERCPALWTDLRVTLGPTTSVLYAIERLRGILAVSSRLQDGQDNAPWPLRIRFDRISARQDAHAPVFQLMETEMHRITDLVIDSLHISGPRDDFMRLFSRPTPGLARLRIVVRGSAGPLRDNPFAQAPSLTHLEVKGSHQSIPMFVYGLLQWRSHIQHLDFDGVQDELGDVIGGGLVNILCRCYLHTICLRNGTIFGHTITAVRQAGRELRTVRLVRMQPSLPHISDIRYARECIERRMRALPGFQLELEHCHALQQLWHTANVPPVVQDLARPSSLRVTRATLPGLELPAPLLDDRHIPAEAVRTAWNHHAVPA</sequence>
<feature type="coiled-coil region" evidence="1">
    <location>
        <begin position="48"/>
        <end position="82"/>
    </location>
</feature>
<gene>
    <name evidence="2" type="ORF">EXIGLDRAFT_716429</name>
</gene>
<dbReference type="Proteomes" id="UP000077266">
    <property type="component" value="Unassembled WGS sequence"/>
</dbReference>
<accession>A0A165P7X2</accession>
<evidence type="ECO:0000313" key="3">
    <source>
        <dbReference type="Proteomes" id="UP000077266"/>
    </source>
</evidence>
<dbReference type="EMBL" id="KV425891">
    <property type="protein sequence ID" value="KZW01773.1"/>
    <property type="molecule type" value="Genomic_DNA"/>
</dbReference>
<evidence type="ECO:0000256" key="1">
    <source>
        <dbReference type="SAM" id="Coils"/>
    </source>
</evidence>
<dbReference type="AlphaFoldDB" id="A0A165P7X2"/>
<name>A0A165P7X2_EXIGL</name>
<reference evidence="2 3" key="1">
    <citation type="journal article" date="2016" name="Mol. Biol. Evol.">
        <title>Comparative Genomics of Early-Diverging Mushroom-Forming Fungi Provides Insights into the Origins of Lignocellulose Decay Capabilities.</title>
        <authorList>
            <person name="Nagy L.G."/>
            <person name="Riley R."/>
            <person name="Tritt A."/>
            <person name="Adam C."/>
            <person name="Daum C."/>
            <person name="Floudas D."/>
            <person name="Sun H."/>
            <person name="Yadav J.S."/>
            <person name="Pangilinan J."/>
            <person name="Larsson K.H."/>
            <person name="Matsuura K."/>
            <person name="Barry K."/>
            <person name="Labutti K."/>
            <person name="Kuo R."/>
            <person name="Ohm R.A."/>
            <person name="Bhattacharya S.S."/>
            <person name="Shirouzu T."/>
            <person name="Yoshinaga Y."/>
            <person name="Martin F.M."/>
            <person name="Grigoriev I.V."/>
            <person name="Hibbett D.S."/>
        </authorList>
    </citation>
    <scope>NUCLEOTIDE SEQUENCE [LARGE SCALE GENOMIC DNA]</scope>
    <source>
        <strain evidence="2 3">HHB12029</strain>
    </source>
</reference>
<evidence type="ECO:0000313" key="2">
    <source>
        <dbReference type="EMBL" id="KZW01773.1"/>
    </source>
</evidence>
<dbReference type="InParanoid" id="A0A165P7X2"/>